<sequence length="85" mass="10300">MDLFITFTCNSSWLEIKEDMIYGQAPMDHHDTIAIVRCWMYIIEWQKQALLYSHNLIWLHEKIHPNQIDQIKRAEFLNPEEDPEL</sequence>
<dbReference type="OrthoDB" id="1728974at2759"/>
<protein>
    <submittedName>
        <fullName evidence="1">Uncharacterized protein</fullName>
    </submittedName>
</protein>
<dbReference type="Proteomes" id="UP000792457">
    <property type="component" value="Unassembled WGS sequence"/>
</dbReference>
<reference evidence="1" key="1">
    <citation type="submission" date="2013-04" db="EMBL/GenBank/DDBJ databases">
        <authorList>
            <person name="Qu J."/>
            <person name="Murali S.C."/>
            <person name="Bandaranaike D."/>
            <person name="Bellair M."/>
            <person name="Blankenburg K."/>
            <person name="Chao H."/>
            <person name="Dinh H."/>
            <person name="Doddapaneni H."/>
            <person name="Downs B."/>
            <person name="Dugan-Rocha S."/>
            <person name="Elkadiri S."/>
            <person name="Gnanaolivu R.D."/>
            <person name="Hernandez B."/>
            <person name="Javaid M."/>
            <person name="Jayaseelan J.C."/>
            <person name="Lee S."/>
            <person name="Li M."/>
            <person name="Ming W."/>
            <person name="Munidasa M."/>
            <person name="Muniz J."/>
            <person name="Nguyen L."/>
            <person name="Ongeri F."/>
            <person name="Osuji N."/>
            <person name="Pu L.-L."/>
            <person name="Puazo M."/>
            <person name="Qu C."/>
            <person name="Quiroz J."/>
            <person name="Raj R."/>
            <person name="Weissenberger G."/>
            <person name="Xin Y."/>
            <person name="Zou X."/>
            <person name="Han Y."/>
            <person name="Richards S."/>
            <person name="Worley K."/>
            <person name="Muzny D."/>
            <person name="Gibbs R."/>
        </authorList>
    </citation>
    <scope>NUCLEOTIDE SEQUENCE</scope>
    <source>
        <strain evidence="1">Sampled in the wild</strain>
    </source>
</reference>
<dbReference type="EMBL" id="KZ308412">
    <property type="protein sequence ID" value="KAG8229127.1"/>
    <property type="molecule type" value="Genomic_DNA"/>
</dbReference>
<organism evidence="1 2">
    <name type="scientific">Ladona fulva</name>
    <name type="common">Scarce chaser dragonfly</name>
    <name type="synonym">Libellula fulva</name>
    <dbReference type="NCBI Taxonomy" id="123851"/>
    <lineage>
        <taxon>Eukaryota</taxon>
        <taxon>Metazoa</taxon>
        <taxon>Ecdysozoa</taxon>
        <taxon>Arthropoda</taxon>
        <taxon>Hexapoda</taxon>
        <taxon>Insecta</taxon>
        <taxon>Pterygota</taxon>
        <taxon>Palaeoptera</taxon>
        <taxon>Odonata</taxon>
        <taxon>Epiprocta</taxon>
        <taxon>Anisoptera</taxon>
        <taxon>Libelluloidea</taxon>
        <taxon>Libellulidae</taxon>
        <taxon>Ladona</taxon>
    </lineage>
</organism>
<keyword evidence="2" id="KW-1185">Reference proteome</keyword>
<dbReference type="AlphaFoldDB" id="A0A8K0K688"/>
<gene>
    <name evidence="1" type="ORF">J437_LFUL009716</name>
</gene>
<proteinExistence type="predicted"/>
<comment type="caution">
    <text evidence="1">The sequence shown here is derived from an EMBL/GenBank/DDBJ whole genome shotgun (WGS) entry which is preliminary data.</text>
</comment>
<accession>A0A8K0K688</accession>
<evidence type="ECO:0000313" key="2">
    <source>
        <dbReference type="Proteomes" id="UP000792457"/>
    </source>
</evidence>
<evidence type="ECO:0000313" key="1">
    <source>
        <dbReference type="EMBL" id="KAG8229127.1"/>
    </source>
</evidence>
<name>A0A8K0K688_LADFU</name>
<reference evidence="1" key="2">
    <citation type="submission" date="2017-10" db="EMBL/GenBank/DDBJ databases">
        <title>Ladona fulva Genome sequencing and assembly.</title>
        <authorList>
            <person name="Murali S."/>
            <person name="Richards S."/>
            <person name="Bandaranaike D."/>
            <person name="Bellair M."/>
            <person name="Blankenburg K."/>
            <person name="Chao H."/>
            <person name="Dinh H."/>
            <person name="Doddapaneni H."/>
            <person name="Dugan-Rocha S."/>
            <person name="Elkadiri S."/>
            <person name="Gnanaolivu R."/>
            <person name="Hernandez B."/>
            <person name="Skinner E."/>
            <person name="Javaid M."/>
            <person name="Lee S."/>
            <person name="Li M."/>
            <person name="Ming W."/>
            <person name="Munidasa M."/>
            <person name="Muniz J."/>
            <person name="Nguyen L."/>
            <person name="Hughes D."/>
            <person name="Osuji N."/>
            <person name="Pu L.-L."/>
            <person name="Puazo M."/>
            <person name="Qu C."/>
            <person name="Quiroz J."/>
            <person name="Raj R."/>
            <person name="Weissenberger G."/>
            <person name="Xin Y."/>
            <person name="Zou X."/>
            <person name="Han Y."/>
            <person name="Worley K."/>
            <person name="Muzny D."/>
            <person name="Gibbs R."/>
        </authorList>
    </citation>
    <scope>NUCLEOTIDE SEQUENCE</scope>
    <source>
        <strain evidence="1">Sampled in the wild</strain>
    </source>
</reference>